<dbReference type="AlphaFoldDB" id="A0A7D9JP25"/>
<dbReference type="Proteomes" id="UP001152795">
    <property type="component" value="Unassembled WGS sequence"/>
</dbReference>
<gene>
    <name evidence="1" type="ORF">PACLA_8A000493</name>
</gene>
<sequence>MAKAAAKGGSLVKRLSQENYDKLLEALSDIRRDVELLNRMKVGDEYFDIEWFLGGDWKFLACVCGLGAAIFQPTHVFGANALLYDQYNATKEWSLSDTSKGARSIKENSRNVKARIRREKFQKIEMARPNWPRELAHKLTKNTN</sequence>
<name>A0A7D9JP25_PARCT</name>
<evidence type="ECO:0000313" key="2">
    <source>
        <dbReference type="Proteomes" id="UP001152795"/>
    </source>
</evidence>
<keyword evidence="2" id="KW-1185">Reference proteome</keyword>
<evidence type="ECO:0000313" key="1">
    <source>
        <dbReference type="EMBL" id="CAB4033241.1"/>
    </source>
</evidence>
<reference evidence="1" key="1">
    <citation type="submission" date="2020-04" db="EMBL/GenBank/DDBJ databases">
        <authorList>
            <person name="Alioto T."/>
            <person name="Alioto T."/>
            <person name="Gomez Garrido J."/>
        </authorList>
    </citation>
    <scope>NUCLEOTIDE SEQUENCE</scope>
    <source>
        <strain evidence="1">A484AB</strain>
    </source>
</reference>
<accession>A0A7D9JP25</accession>
<dbReference type="OrthoDB" id="5982080at2759"/>
<dbReference type="EMBL" id="CACRXK020019068">
    <property type="protein sequence ID" value="CAB4033241.1"/>
    <property type="molecule type" value="Genomic_DNA"/>
</dbReference>
<comment type="caution">
    <text evidence="1">The sequence shown here is derived from an EMBL/GenBank/DDBJ whole genome shotgun (WGS) entry which is preliminary data.</text>
</comment>
<organism evidence="1 2">
    <name type="scientific">Paramuricea clavata</name>
    <name type="common">Red gorgonian</name>
    <name type="synonym">Violescent sea-whip</name>
    <dbReference type="NCBI Taxonomy" id="317549"/>
    <lineage>
        <taxon>Eukaryota</taxon>
        <taxon>Metazoa</taxon>
        <taxon>Cnidaria</taxon>
        <taxon>Anthozoa</taxon>
        <taxon>Octocorallia</taxon>
        <taxon>Malacalcyonacea</taxon>
        <taxon>Plexauridae</taxon>
        <taxon>Paramuricea</taxon>
    </lineage>
</organism>
<proteinExistence type="predicted"/>
<protein>
    <submittedName>
        <fullName evidence="1">Uncharacterized protein</fullName>
    </submittedName>
</protein>
<feature type="non-terminal residue" evidence="1">
    <location>
        <position position="144"/>
    </location>
</feature>